<dbReference type="PANTHER" id="PTHR34146">
    <property type="entry name" value="POLYNUCLEOTIDYL TRANSFERASE, RIBONUCLEASE H-LIKE SUPERFAMILY PROTEIN-RELATED"/>
    <property type="match status" value="1"/>
</dbReference>
<dbReference type="Gene3D" id="3.30.420.10">
    <property type="entry name" value="Ribonuclease H-like superfamily/Ribonuclease H"/>
    <property type="match status" value="1"/>
</dbReference>
<proteinExistence type="predicted"/>
<sequence>MTQQDDDFITCKTDAAWDKAGRKAGLVWVFSGDKLESPIHGSTGQSFIGSPLNAEAVAMRLALSMAISLEFSSLKVFSDNSTLIIGNIQSKEIIGIVSDF</sequence>
<dbReference type="EMBL" id="QGKX02000088">
    <property type="protein sequence ID" value="KAF3587041.1"/>
    <property type="molecule type" value="Genomic_DNA"/>
</dbReference>
<evidence type="ECO:0000313" key="1">
    <source>
        <dbReference type="EMBL" id="KAF3587041.1"/>
    </source>
</evidence>
<name>A0A8S9S095_BRACR</name>
<reference evidence="1" key="1">
    <citation type="submission" date="2019-12" db="EMBL/GenBank/DDBJ databases">
        <title>Genome sequencing and annotation of Brassica cretica.</title>
        <authorList>
            <person name="Studholme D.J."/>
            <person name="Sarris P."/>
        </authorList>
    </citation>
    <scope>NUCLEOTIDE SEQUENCE</scope>
    <source>
        <strain evidence="1">PFS-109/04</strain>
        <tissue evidence="1">Leaf</tissue>
    </source>
</reference>
<accession>A0A8S9S095</accession>
<dbReference type="Proteomes" id="UP000712600">
    <property type="component" value="Unassembled WGS sequence"/>
</dbReference>
<evidence type="ECO:0000313" key="2">
    <source>
        <dbReference type="Proteomes" id="UP000712600"/>
    </source>
</evidence>
<organism evidence="1 2">
    <name type="scientific">Brassica cretica</name>
    <name type="common">Mustard</name>
    <dbReference type="NCBI Taxonomy" id="69181"/>
    <lineage>
        <taxon>Eukaryota</taxon>
        <taxon>Viridiplantae</taxon>
        <taxon>Streptophyta</taxon>
        <taxon>Embryophyta</taxon>
        <taxon>Tracheophyta</taxon>
        <taxon>Spermatophyta</taxon>
        <taxon>Magnoliopsida</taxon>
        <taxon>eudicotyledons</taxon>
        <taxon>Gunneridae</taxon>
        <taxon>Pentapetalae</taxon>
        <taxon>rosids</taxon>
        <taxon>malvids</taxon>
        <taxon>Brassicales</taxon>
        <taxon>Brassicaceae</taxon>
        <taxon>Brassiceae</taxon>
        <taxon>Brassica</taxon>
    </lineage>
</organism>
<evidence type="ECO:0008006" key="3">
    <source>
        <dbReference type="Google" id="ProtNLM"/>
    </source>
</evidence>
<dbReference type="PANTHER" id="PTHR34146:SF3">
    <property type="entry name" value="POLYNUCLEOTIDYL TRANSFERASE, RIBONUCLEASE H-LIKE SUPERFAMILY PROTEIN"/>
    <property type="match status" value="1"/>
</dbReference>
<comment type="caution">
    <text evidence="1">The sequence shown here is derived from an EMBL/GenBank/DDBJ whole genome shotgun (WGS) entry which is preliminary data.</text>
</comment>
<dbReference type="AlphaFoldDB" id="A0A8S9S095"/>
<dbReference type="InterPro" id="IPR036397">
    <property type="entry name" value="RNaseH_sf"/>
</dbReference>
<gene>
    <name evidence="1" type="ORF">F2Q69_00031888</name>
</gene>
<protein>
    <recommendedName>
        <fullName evidence="3">RNase H type-1 domain-containing protein</fullName>
    </recommendedName>
</protein>
<dbReference type="GO" id="GO:0003676">
    <property type="term" value="F:nucleic acid binding"/>
    <property type="evidence" value="ECO:0007669"/>
    <property type="project" value="InterPro"/>
</dbReference>